<keyword evidence="2" id="KW-0863">Zinc-finger</keyword>
<evidence type="ECO:0000259" key="5">
    <source>
        <dbReference type="Pfam" id="PF00097"/>
    </source>
</evidence>
<evidence type="ECO:0000256" key="2">
    <source>
        <dbReference type="ARBA" id="ARBA00022771"/>
    </source>
</evidence>
<proteinExistence type="predicted"/>
<dbReference type="InterPro" id="IPR002156">
    <property type="entry name" value="RNaseH_domain"/>
</dbReference>
<evidence type="ECO:0000313" key="8">
    <source>
        <dbReference type="Proteomes" id="UP000796880"/>
    </source>
</evidence>
<evidence type="ECO:0000313" key="7">
    <source>
        <dbReference type="EMBL" id="KAF3454162.1"/>
    </source>
</evidence>
<dbReference type="GO" id="GO:0003676">
    <property type="term" value="F:nucleic acid binding"/>
    <property type="evidence" value="ECO:0007669"/>
    <property type="project" value="InterPro"/>
</dbReference>
<evidence type="ECO:0000256" key="4">
    <source>
        <dbReference type="SAM" id="MobiDB-lite"/>
    </source>
</evidence>
<dbReference type="Proteomes" id="UP000796880">
    <property type="component" value="Unassembled WGS sequence"/>
</dbReference>
<keyword evidence="8" id="KW-1185">Reference proteome</keyword>
<dbReference type="PANTHER" id="PTHR11685">
    <property type="entry name" value="RBR FAMILY RING FINGER AND IBR DOMAIN-CONTAINING"/>
    <property type="match status" value="1"/>
</dbReference>
<accession>A0A8K0MPX9</accession>
<feature type="domain" description="Zinc finger C3HC4 RING-type" evidence="5">
    <location>
        <begin position="95"/>
        <end position="124"/>
    </location>
</feature>
<keyword evidence="1" id="KW-0479">Metal-binding</keyword>
<evidence type="ECO:0000259" key="6">
    <source>
        <dbReference type="Pfam" id="PF13456"/>
    </source>
</evidence>
<dbReference type="SUPFAM" id="SSF48371">
    <property type="entry name" value="ARM repeat"/>
    <property type="match status" value="1"/>
</dbReference>
<dbReference type="InterPro" id="IPR031127">
    <property type="entry name" value="E3_UB_ligase_RBR"/>
</dbReference>
<dbReference type="GO" id="GO:0008270">
    <property type="term" value="F:zinc ion binding"/>
    <property type="evidence" value="ECO:0007669"/>
    <property type="project" value="UniProtKB-KW"/>
</dbReference>
<dbReference type="Pfam" id="PF13456">
    <property type="entry name" value="RVT_3"/>
    <property type="match status" value="1"/>
</dbReference>
<gene>
    <name evidence="7" type="ORF">FNV43_RR04609</name>
</gene>
<evidence type="ECO:0000256" key="3">
    <source>
        <dbReference type="ARBA" id="ARBA00022833"/>
    </source>
</evidence>
<dbReference type="EMBL" id="VOIH02000002">
    <property type="protein sequence ID" value="KAF3454162.1"/>
    <property type="molecule type" value="Genomic_DNA"/>
</dbReference>
<feature type="compositionally biased region" description="Acidic residues" evidence="4">
    <location>
        <begin position="211"/>
        <end position="237"/>
    </location>
</feature>
<feature type="domain" description="RNase H type-1" evidence="6">
    <location>
        <begin position="3"/>
        <end position="56"/>
    </location>
</feature>
<dbReference type="InterPro" id="IPR016024">
    <property type="entry name" value="ARM-type_fold"/>
</dbReference>
<dbReference type="AlphaFoldDB" id="A0A8K0MPX9"/>
<reference evidence="7" key="1">
    <citation type="submission" date="2020-03" db="EMBL/GenBank/DDBJ databases">
        <title>A high-quality chromosome-level genome assembly of a woody plant with both climbing and erect habits, Rhamnella rubrinervis.</title>
        <authorList>
            <person name="Lu Z."/>
            <person name="Yang Y."/>
            <person name="Zhu X."/>
            <person name="Sun Y."/>
        </authorList>
    </citation>
    <scope>NUCLEOTIDE SEQUENCE</scope>
    <source>
        <strain evidence="7">BYM</strain>
        <tissue evidence="7">Leaf</tissue>
    </source>
</reference>
<sequence length="261" mass="29764">MLGIGVAICDPRDNLIFEVRKPLIANGQSKTGAEAKALIEGLNAALALELKRIVFTAITIPLPIHTVAELNLVNGIWPARQHKIEMLINQSDFSVDGCLHRYCFSCMKQHVEVKLLHGMLPKCPSEGCKSELNVESCGKFLTPKCMETMRQRIKEASTPVSESLLCISKCTKCNHMIELAEGCYHMTCSRVEKQRNNMFLPLWEERNILHDDDEDEDDEVDDEEFEEEEEDDDYFDSDSDYYFDATNLSCRVKNLKIVFTF</sequence>
<dbReference type="Pfam" id="PF00097">
    <property type="entry name" value="zf-C3HC4"/>
    <property type="match status" value="1"/>
</dbReference>
<dbReference type="InterPro" id="IPR013083">
    <property type="entry name" value="Znf_RING/FYVE/PHD"/>
</dbReference>
<dbReference type="InterPro" id="IPR018957">
    <property type="entry name" value="Znf_C3HC4_RING-type"/>
</dbReference>
<organism evidence="7 8">
    <name type="scientific">Rhamnella rubrinervis</name>
    <dbReference type="NCBI Taxonomy" id="2594499"/>
    <lineage>
        <taxon>Eukaryota</taxon>
        <taxon>Viridiplantae</taxon>
        <taxon>Streptophyta</taxon>
        <taxon>Embryophyta</taxon>
        <taxon>Tracheophyta</taxon>
        <taxon>Spermatophyta</taxon>
        <taxon>Magnoliopsida</taxon>
        <taxon>eudicotyledons</taxon>
        <taxon>Gunneridae</taxon>
        <taxon>Pentapetalae</taxon>
        <taxon>rosids</taxon>
        <taxon>fabids</taxon>
        <taxon>Rosales</taxon>
        <taxon>Rhamnaceae</taxon>
        <taxon>rhamnoid group</taxon>
        <taxon>Rhamneae</taxon>
        <taxon>Rhamnella</taxon>
    </lineage>
</organism>
<dbReference type="GO" id="GO:0004842">
    <property type="term" value="F:ubiquitin-protein transferase activity"/>
    <property type="evidence" value="ECO:0007669"/>
    <property type="project" value="InterPro"/>
</dbReference>
<comment type="caution">
    <text evidence="7">The sequence shown here is derived from an EMBL/GenBank/DDBJ whole genome shotgun (WGS) entry which is preliminary data.</text>
</comment>
<name>A0A8K0MPX9_9ROSA</name>
<dbReference type="Gene3D" id="3.30.40.10">
    <property type="entry name" value="Zinc/RING finger domain, C3HC4 (zinc finger)"/>
    <property type="match status" value="1"/>
</dbReference>
<evidence type="ECO:0000256" key="1">
    <source>
        <dbReference type="ARBA" id="ARBA00022723"/>
    </source>
</evidence>
<dbReference type="GO" id="GO:0016567">
    <property type="term" value="P:protein ubiquitination"/>
    <property type="evidence" value="ECO:0007669"/>
    <property type="project" value="InterPro"/>
</dbReference>
<keyword evidence="3" id="KW-0862">Zinc</keyword>
<dbReference type="SUPFAM" id="SSF57850">
    <property type="entry name" value="RING/U-box"/>
    <property type="match status" value="1"/>
</dbReference>
<dbReference type="GO" id="GO:0004523">
    <property type="term" value="F:RNA-DNA hybrid ribonuclease activity"/>
    <property type="evidence" value="ECO:0007669"/>
    <property type="project" value="InterPro"/>
</dbReference>
<protein>
    <submittedName>
        <fullName evidence="7">Uncharacterized protein</fullName>
    </submittedName>
</protein>
<dbReference type="OrthoDB" id="9977870at2759"/>
<feature type="region of interest" description="Disordered" evidence="4">
    <location>
        <begin position="210"/>
        <end position="237"/>
    </location>
</feature>